<dbReference type="AlphaFoldDB" id="A0A0N0GLZ8"/>
<name>A0A0N0GLZ8_9NEIS</name>
<dbReference type="InterPro" id="IPR022597">
    <property type="entry name" value="GhoS"/>
</dbReference>
<reference evidence="1 2" key="1">
    <citation type="submission" date="2015-07" db="EMBL/GenBank/DDBJ databases">
        <title>Draft genome sequence of the Amantichitinum ursilacus IGB-41, a new chitin-degrading bacterium.</title>
        <authorList>
            <person name="Kirstahler P."/>
            <person name="Guenther M."/>
            <person name="Grumaz C."/>
            <person name="Rupp S."/>
            <person name="Zibek S."/>
            <person name="Sohn K."/>
        </authorList>
    </citation>
    <scope>NUCLEOTIDE SEQUENCE [LARGE SCALE GENOMIC DNA]</scope>
    <source>
        <strain evidence="1 2">IGB-41</strain>
    </source>
</reference>
<dbReference type="Pfam" id="PF11080">
    <property type="entry name" value="GhoS"/>
    <property type="match status" value="1"/>
</dbReference>
<keyword evidence="2" id="KW-1185">Reference proteome</keyword>
<accession>A0A0N0GLZ8</accession>
<evidence type="ECO:0000313" key="2">
    <source>
        <dbReference type="Proteomes" id="UP000037939"/>
    </source>
</evidence>
<dbReference type="EMBL" id="LAQT01000027">
    <property type="protein sequence ID" value="KPC50634.1"/>
    <property type="molecule type" value="Genomic_DNA"/>
</dbReference>
<evidence type="ECO:0000313" key="1">
    <source>
        <dbReference type="EMBL" id="KPC50634.1"/>
    </source>
</evidence>
<dbReference type="OrthoDB" id="330204at2"/>
<dbReference type="Proteomes" id="UP000037939">
    <property type="component" value="Unassembled WGS sequence"/>
</dbReference>
<protein>
    <recommendedName>
        <fullName evidence="3">DUF2622 domain-containing protein</fullName>
    </recommendedName>
</protein>
<proteinExistence type="predicted"/>
<sequence length="97" mass="10960">MQYYFVRVELHESHSARFADLHQKMEAVGFMGGIAGNDGNFYRLPSGMYCTRSDLSVNDVKEVARHVASEFGPNWVFVMQAGDWSGYLDQIIPKPNA</sequence>
<dbReference type="GO" id="GO:0004521">
    <property type="term" value="F:RNA endonuclease activity"/>
    <property type="evidence" value="ECO:0007669"/>
    <property type="project" value="InterPro"/>
</dbReference>
<organism evidence="1 2">
    <name type="scientific">Amantichitinum ursilacus</name>
    <dbReference type="NCBI Taxonomy" id="857265"/>
    <lineage>
        <taxon>Bacteria</taxon>
        <taxon>Pseudomonadati</taxon>
        <taxon>Pseudomonadota</taxon>
        <taxon>Betaproteobacteria</taxon>
        <taxon>Neisseriales</taxon>
        <taxon>Chitinibacteraceae</taxon>
        <taxon>Amantichitinum</taxon>
    </lineage>
</organism>
<gene>
    <name evidence="1" type="ORF">WG78_16310</name>
</gene>
<dbReference type="RefSeq" id="WP_053938877.1">
    <property type="nucleotide sequence ID" value="NZ_LAQT01000027.1"/>
</dbReference>
<comment type="caution">
    <text evidence="1">The sequence shown here is derived from an EMBL/GenBank/DDBJ whole genome shotgun (WGS) entry which is preliminary data.</text>
</comment>
<evidence type="ECO:0008006" key="3">
    <source>
        <dbReference type="Google" id="ProtNLM"/>
    </source>
</evidence>